<dbReference type="Proteomes" id="UP000540989">
    <property type="component" value="Unassembled WGS sequence"/>
</dbReference>
<evidence type="ECO:0000313" key="1">
    <source>
        <dbReference type="EMBL" id="MBB5057458.1"/>
    </source>
</evidence>
<reference evidence="1 2" key="1">
    <citation type="submission" date="2020-08" db="EMBL/GenBank/DDBJ databases">
        <title>Genomic Encyclopedia of Type Strains, Phase IV (KMG-V): Genome sequencing to study the core and pangenomes of soil and plant-associated prokaryotes.</title>
        <authorList>
            <person name="Whitman W."/>
        </authorList>
    </citation>
    <scope>NUCLEOTIDE SEQUENCE [LARGE SCALE GENOMIC DNA]</scope>
    <source>
        <strain evidence="1 2">M8UP14</strain>
    </source>
</reference>
<protein>
    <submittedName>
        <fullName evidence="1">Uncharacterized protein</fullName>
    </submittedName>
</protein>
<evidence type="ECO:0000313" key="2">
    <source>
        <dbReference type="Proteomes" id="UP000540989"/>
    </source>
</evidence>
<dbReference type="RefSeq" id="WP_184216402.1">
    <property type="nucleotide sequence ID" value="NZ_JACHIP010000003.1"/>
</dbReference>
<organism evidence="1 2">
    <name type="scientific">Granulicella aggregans</name>
    <dbReference type="NCBI Taxonomy" id="474949"/>
    <lineage>
        <taxon>Bacteria</taxon>
        <taxon>Pseudomonadati</taxon>
        <taxon>Acidobacteriota</taxon>
        <taxon>Terriglobia</taxon>
        <taxon>Terriglobales</taxon>
        <taxon>Acidobacteriaceae</taxon>
        <taxon>Granulicella</taxon>
    </lineage>
</organism>
<gene>
    <name evidence="1" type="ORF">HDF16_002164</name>
</gene>
<accession>A0A7W7ZCS2</accession>
<dbReference type="AlphaFoldDB" id="A0A7W7ZCS2"/>
<proteinExistence type="predicted"/>
<comment type="caution">
    <text evidence="1">The sequence shown here is derived from an EMBL/GenBank/DDBJ whole genome shotgun (WGS) entry which is preliminary data.</text>
</comment>
<keyword evidence="2" id="KW-1185">Reference proteome</keyword>
<dbReference type="EMBL" id="JACHIP010000003">
    <property type="protein sequence ID" value="MBB5057458.1"/>
    <property type="molecule type" value="Genomic_DNA"/>
</dbReference>
<name>A0A7W7ZCS2_9BACT</name>
<sequence>MSIPGGYAMVKFVDSIRIRNNSAVQAHTSTLTSTYSLEGSDGFQATCHGFDEVGNALRRSFIFKNEDLKVVRLILDSNPEAQVALSASYIG</sequence>